<accession>A0ABV7Y7Y1</accession>
<dbReference type="SUPFAM" id="SSF88946">
    <property type="entry name" value="Sigma2 domain of RNA polymerase sigma factors"/>
    <property type="match status" value="1"/>
</dbReference>
<feature type="region of interest" description="Disordered" evidence="8">
    <location>
        <begin position="1"/>
        <end position="24"/>
    </location>
</feature>
<dbReference type="InterPro" id="IPR036388">
    <property type="entry name" value="WH-like_DNA-bd_sf"/>
</dbReference>
<keyword evidence="12" id="KW-1185">Reference proteome</keyword>
<dbReference type="CDD" id="cd06171">
    <property type="entry name" value="Sigma70_r4"/>
    <property type="match status" value="1"/>
</dbReference>
<feature type="domain" description="RNA polymerase sigma-70 region 2" evidence="9">
    <location>
        <begin position="78"/>
        <end position="143"/>
    </location>
</feature>
<reference evidence="12" key="1">
    <citation type="journal article" date="2019" name="Int. J. Syst. Evol. Microbiol.">
        <title>The Global Catalogue of Microorganisms (GCM) 10K type strain sequencing project: providing services to taxonomists for standard genome sequencing and annotation.</title>
        <authorList>
            <consortium name="The Broad Institute Genomics Platform"/>
            <consortium name="The Broad Institute Genome Sequencing Center for Infectious Disease"/>
            <person name="Wu L."/>
            <person name="Ma J."/>
        </authorList>
    </citation>
    <scope>NUCLEOTIDE SEQUENCE [LARGE SCALE GENOMIC DNA]</scope>
    <source>
        <strain evidence="12">CGMCC 4.7241</strain>
    </source>
</reference>
<sequence length="384" mass="42054">MPRGRPTGLRRGWGGWGGGRRRGSSVRAVPARCCRGTGACDRFLSVPLGVPTVGPTTSRSRAMPTATERDDFVRSTEPYRRELLAHCYRMLGSIDDAEDVLQETYLRAWRGYGEFEGRASLRTWLYKIATNACLTALEQRGRRALPSGLGAPSDDPDAEPVLLDADWIQPLPTALVANDAQDPASIVAFRDSLRLALIASLQYLPGRQRAALLLREVLAWSAKEVAETLGTSTTAVKSMLQRARAKLDEVAPTAELVEEPEEPEQRALLEQYIAAFENSDPKTIERLLREDATLELIGSKAWYQGRASCLPYLTRHALFTKGDWKMLPTSANGQPAAAAYVRAEDGTHQPLGIAVLAVAKGGLQGITVFPDPTLVERFGFPKEL</sequence>
<dbReference type="InterPro" id="IPR013325">
    <property type="entry name" value="RNA_pol_sigma_r2"/>
</dbReference>
<dbReference type="PANTHER" id="PTHR43133:SF65">
    <property type="entry name" value="ECF RNA POLYMERASE SIGMA FACTOR SIGG"/>
    <property type="match status" value="1"/>
</dbReference>
<dbReference type="InterPro" id="IPR013324">
    <property type="entry name" value="RNA_pol_sigma_r3/r4-like"/>
</dbReference>
<evidence type="ECO:0000256" key="7">
    <source>
        <dbReference type="RuleBase" id="RU000716"/>
    </source>
</evidence>
<evidence type="ECO:0000256" key="3">
    <source>
        <dbReference type="ARBA" id="ARBA00023015"/>
    </source>
</evidence>
<dbReference type="PROSITE" id="PS01063">
    <property type="entry name" value="SIGMA70_ECF"/>
    <property type="match status" value="1"/>
</dbReference>
<dbReference type="EMBL" id="JBHRZH010000006">
    <property type="protein sequence ID" value="MFC3761203.1"/>
    <property type="molecule type" value="Genomic_DNA"/>
</dbReference>
<keyword evidence="5 7" id="KW-0238">DNA-binding</keyword>
<dbReference type="Gene3D" id="1.10.1740.10">
    <property type="match status" value="1"/>
</dbReference>
<keyword evidence="6 7" id="KW-0804">Transcription</keyword>
<evidence type="ECO:0000256" key="8">
    <source>
        <dbReference type="SAM" id="MobiDB-lite"/>
    </source>
</evidence>
<dbReference type="NCBIfam" id="NF006089">
    <property type="entry name" value="PRK08241.1"/>
    <property type="match status" value="1"/>
</dbReference>
<dbReference type="InterPro" id="IPR014305">
    <property type="entry name" value="RNA_pol_sigma-G_actinobac"/>
</dbReference>
<keyword evidence="3 7" id="KW-0805">Transcription regulation</keyword>
<comment type="subunit">
    <text evidence="2">Interacts transiently with the RNA polymerase catalytic core formed by RpoA, RpoB, RpoC and RpoZ (2 alpha, 1 beta, 1 beta' and 1 omega subunit) to form the RNA polymerase holoenzyme that can initiate transcription.</text>
</comment>
<dbReference type="PANTHER" id="PTHR43133">
    <property type="entry name" value="RNA POLYMERASE ECF-TYPE SIGMA FACTO"/>
    <property type="match status" value="1"/>
</dbReference>
<evidence type="ECO:0000256" key="6">
    <source>
        <dbReference type="ARBA" id="ARBA00023163"/>
    </source>
</evidence>
<comment type="similarity">
    <text evidence="1 7">Belongs to the sigma-70 factor family. ECF subfamily.</text>
</comment>
<dbReference type="InterPro" id="IPR039425">
    <property type="entry name" value="RNA_pol_sigma-70-like"/>
</dbReference>
<dbReference type="InterPro" id="IPR000838">
    <property type="entry name" value="RNA_pol_sigma70_ECF_CS"/>
</dbReference>
<organism evidence="11 12">
    <name type="scientific">Tenggerimyces flavus</name>
    <dbReference type="NCBI Taxonomy" id="1708749"/>
    <lineage>
        <taxon>Bacteria</taxon>
        <taxon>Bacillati</taxon>
        <taxon>Actinomycetota</taxon>
        <taxon>Actinomycetes</taxon>
        <taxon>Propionibacteriales</taxon>
        <taxon>Nocardioidaceae</taxon>
        <taxon>Tenggerimyces</taxon>
    </lineage>
</organism>
<dbReference type="Pfam" id="PF08281">
    <property type="entry name" value="Sigma70_r4_2"/>
    <property type="match status" value="1"/>
</dbReference>
<name>A0ABV7Y7Y1_9ACTN</name>
<dbReference type="NCBIfam" id="TIGR02937">
    <property type="entry name" value="sigma70-ECF"/>
    <property type="match status" value="1"/>
</dbReference>
<evidence type="ECO:0000259" key="10">
    <source>
        <dbReference type="Pfam" id="PF08281"/>
    </source>
</evidence>
<dbReference type="RefSeq" id="WP_307782361.1">
    <property type="nucleotide sequence ID" value="NZ_JAFBCM010000001.1"/>
</dbReference>
<evidence type="ECO:0000256" key="4">
    <source>
        <dbReference type="ARBA" id="ARBA00023082"/>
    </source>
</evidence>
<evidence type="ECO:0000256" key="5">
    <source>
        <dbReference type="ARBA" id="ARBA00023125"/>
    </source>
</evidence>
<dbReference type="NCBIfam" id="TIGR02960">
    <property type="entry name" value="SigX5"/>
    <property type="match status" value="1"/>
</dbReference>
<dbReference type="SUPFAM" id="SSF54427">
    <property type="entry name" value="NTF2-like"/>
    <property type="match status" value="1"/>
</dbReference>
<keyword evidence="4 7" id="KW-0731">Sigma factor</keyword>
<feature type="domain" description="RNA polymerase sigma factor 70 region 4 type 2" evidence="10">
    <location>
        <begin position="195"/>
        <end position="247"/>
    </location>
</feature>
<proteinExistence type="inferred from homology"/>
<comment type="caution">
    <text evidence="11">The sequence shown here is derived from an EMBL/GenBank/DDBJ whole genome shotgun (WGS) entry which is preliminary data.</text>
</comment>
<dbReference type="Gene3D" id="1.10.10.10">
    <property type="entry name" value="Winged helix-like DNA-binding domain superfamily/Winged helix DNA-binding domain"/>
    <property type="match status" value="1"/>
</dbReference>
<protein>
    <recommendedName>
        <fullName evidence="7">RNA polymerase sigma factor</fullName>
    </recommendedName>
</protein>
<dbReference type="InterPro" id="IPR014284">
    <property type="entry name" value="RNA_pol_sigma-70_dom"/>
</dbReference>
<dbReference type="Pfam" id="PF04542">
    <property type="entry name" value="Sigma70_r2"/>
    <property type="match status" value="1"/>
</dbReference>
<evidence type="ECO:0000256" key="2">
    <source>
        <dbReference type="ARBA" id="ARBA00011344"/>
    </source>
</evidence>
<dbReference type="SUPFAM" id="SSF88659">
    <property type="entry name" value="Sigma3 and sigma4 domains of RNA polymerase sigma factors"/>
    <property type="match status" value="1"/>
</dbReference>
<evidence type="ECO:0000256" key="1">
    <source>
        <dbReference type="ARBA" id="ARBA00010641"/>
    </source>
</evidence>
<dbReference type="InterPro" id="IPR013249">
    <property type="entry name" value="RNA_pol_sigma70_r4_t2"/>
</dbReference>
<dbReference type="Proteomes" id="UP001595699">
    <property type="component" value="Unassembled WGS sequence"/>
</dbReference>
<evidence type="ECO:0000313" key="12">
    <source>
        <dbReference type="Proteomes" id="UP001595699"/>
    </source>
</evidence>
<dbReference type="Gene3D" id="3.10.450.50">
    <property type="match status" value="1"/>
</dbReference>
<gene>
    <name evidence="11" type="ORF">ACFOUW_10160</name>
</gene>
<dbReference type="InterPro" id="IPR007627">
    <property type="entry name" value="RNA_pol_sigma70_r2"/>
</dbReference>
<evidence type="ECO:0000259" key="9">
    <source>
        <dbReference type="Pfam" id="PF04542"/>
    </source>
</evidence>
<dbReference type="InterPro" id="IPR032710">
    <property type="entry name" value="NTF2-like_dom_sf"/>
</dbReference>
<feature type="compositionally biased region" description="Low complexity" evidence="8">
    <location>
        <begin position="1"/>
        <end position="10"/>
    </location>
</feature>
<evidence type="ECO:0000313" key="11">
    <source>
        <dbReference type="EMBL" id="MFC3761203.1"/>
    </source>
</evidence>